<evidence type="ECO:0000256" key="1">
    <source>
        <dbReference type="SAM" id="Coils"/>
    </source>
</evidence>
<keyword evidence="1" id="KW-0175">Coiled coil</keyword>
<accession>A0A7Z8CXN7</accession>
<dbReference type="EMBL" id="NRPP01000017">
    <property type="protein sequence ID" value="TFJ25063.1"/>
    <property type="molecule type" value="Genomic_DNA"/>
</dbReference>
<organism evidence="2 3">
    <name type="scientific">Carnobacterium divergens</name>
    <name type="common">Lactobacillus divergens</name>
    <dbReference type="NCBI Taxonomy" id="2748"/>
    <lineage>
        <taxon>Bacteria</taxon>
        <taxon>Bacillati</taxon>
        <taxon>Bacillota</taxon>
        <taxon>Bacilli</taxon>
        <taxon>Lactobacillales</taxon>
        <taxon>Carnobacteriaceae</taxon>
        <taxon>Carnobacterium</taxon>
    </lineage>
</organism>
<evidence type="ECO:0000313" key="2">
    <source>
        <dbReference type="EMBL" id="TFJ25063.1"/>
    </source>
</evidence>
<feature type="coiled-coil region" evidence="1">
    <location>
        <begin position="133"/>
        <end position="160"/>
    </location>
</feature>
<dbReference type="RefSeq" id="WP_135026336.1">
    <property type="nucleotide sequence ID" value="NZ_JBFUWK010000004.1"/>
</dbReference>
<comment type="caution">
    <text evidence="2">The sequence shown here is derived from an EMBL/GenBank/DDBJ whole genome shotgun (WGS) entry which is preliminary data.</text>
</comment>
<dbReference type="Proteomes" id="UP000297938">
    <property type="component" value="Unassembled WGS sequence"/>
</dbReference>
<dbReference type="AlphaFoldDB" id="A0A7Z8CXN7"/>
<name>A0A7Z8CXN7_CARDV</name>
<reference evidence="2 3" key="1">
    <citation type="journal article" date="2018" name="Int. J. Food Microbiol.">
        <title>Growth of Carnobacterium spp. isolated from chilled vacuum-packaged meat under relevant acidic conditions.</title>
        <authorList>
            <person name="Zhang P."/>
            <person name="Badoni M."/>
            <person name="Ganzle M."/>
            <person name="Yang X."/>
        </authorList>
    </citation>
    <scope>NUCLEOTIDE SEQUENCE [LARGE SCALE GENOMIC DNA]</scope>
    <source>
        <strain evidence="2 3">B2</strain>
    </source>
</reference>
<proteinExistence type="predicted"/>
<evidence type="ECO:0000313" key="3">
    <source>
        <dbReference type="Proteomes" id="UP000297938"/>
    </source>
</evidence>
<gene>
    <name evidence="2" type="ORF">CKN69_10610</name>
</gene>
<protein>
    <submittedName>
        <fullName evidence="2">Uncharacterized protein</fullName>
    </submittedName>
</protein>
<sequence>MNDFEIVLPNETPLVVDVLDKNLYNYDFTSFSLLPLQETASMTVTEKIKSNIFSNISRANLIKQLSKQGETEYVANISDFAKEKLNSGEWSLGIRKKTGETYAVIKDTVSGKNKSFVTLDKKVVQNLGVLPELSAIQGQLASISEQIENLNRTIQRVEQGQYNDRFAGFFSARQLIVEGLASESGHIKKELLLSSIKLNNDTIGKLMFSIHHDALALIDIKTKPKDAIRIDNLLQTSLGYLNSSVQLNLIAYTALGEQQSLFAVLTNYHSFIEQELMRQDKYGRTVAWSLDNGHIGNGGKIVEFSTVIYNKIENIIESQKLRKIGVLKNESIKNEDM</sequence>